<keyword evidence="1" id="KW-0812">Transmembrane</keyword>
<dbReference type="AlphaFoldDB" id="A0A7I8L6M6"/>
<keyword evidence="1" id="KW-0472">Membrane</keyword>
<name>A0A7I8L6M6_SPIIN</name>
<gene>
    <name evidence="3" type="ORF">SI8410_11016110</name>
</gene>
<dbReference type="InterPro" id="IPR025714">
    <property type="entry name" value="Methyltranfer_dom"/>
</dbReference>
<protein>
    <recommendedName>
        <fullName evidence="2">Methyltransferase domain-containing protein</fullName>
    </recommendedName>
</protein>
<dbReference type="Pfam" id="PF13679">
    <property type="entry name" value="Methyltransf_32"/>
    <property type="match status" value="1"/>
</dbReference>
<dbReference type="EMBL" id="LR746274">
    <property type="protein sequence ID" value="CAA7405432.1"/>
    <property type="molecule type" value="Genomic_DNA"/>
</dbReference>
<keyword evidence="1" id="KW-1133">Transmembrane helix</keyword>
<evidence type="ECO:0000259" key="2">
    <source>
        <dbReference type="Pfam" id="PF13679"/>
    </source>
</evidence>
<evidence type="ECO:0000256" key="1">
    <source>
        <dbReference type="SAM" id="Phobius"/>
    </source>
</evidence>
<dbReference type="OrthoDB" id="10258156at2759"/>
<proteinExistence type="predicted"/>
<dbReference type="InterPro" id="IPR029063">
    <property type="entry name" value="SAM-dependent_MTases_sf"/>
</dbReference>
<keyword evidence="4" id="KW-1185">Reference proteome</keyword>
<reference evidence="3" key="1">
    <citation type="submission" date="2020-02" db="EMBL/GenBank/DDBJ databases">
        <authorList>
            <person name="Scholz U."/>
            <person name="Mascher M."/>
            <person name="Fiebig A."/>
        </authorList>
    </citation>
    <scope>NUCLEOTIDE SEQUENCE</scope>
</reference>
<feature type="transmembrane region" description="Helical" evidence="1">
    <location>
        <begin position="131"/>
        <end position="151"/>
    </location>
</feature>
<feature type="domain" description="Methyltransferase" evidence="2">
    <location>
        <begin position="124"/>
        <end position="286"/>
    </location>
</feature>
<evidence type="ECO:0000313" key="3">
    <source>
        <dbReference type="EMBL" id="CAA7405432.1"/>
    </source>
</evidence>
<dbReference type="Proteomes" id="UP000663760">
    <property type="component" value="Chromosome 11"/>
</dbReference>
<evidence type="ECO:0000313" key="4">
    <source>
        <dbReference type="Proteomes" id="UP000663760"/>
    </source>
</evidence>
<dbReference type="SUPFAM" id="SSF53335">
    <property type="entry name" value="S-adenosyl-L-methionine-dependent methyltransferases"/>
    <property type="match status" value="1"/>
</dbReference>
<dbReference type="PANTHER" id="PTHR12496">
    <property type="entry name" value="CGI-41 METHYLTRANSFERASE"/>
    <property type="match status" value="1"/>
</dbReference>
<accession>A0A7I8L6M6</accession>
<sequence length="542" mass="59363">MAAGGRSYSCESADKTMEWMTAIADVLRSFRLLLDAHVTNFFKDRLWETVDGEWMECLRKGPVQDFVGIPCGLVREHWPATLKGFVKTLKSMVLPRDPKSSNTIFDDFQVAQLGSVLSQGMNQKKKHEVEILSAVVSVVASFVGAATVIDVGAGQGYLAQVLSFLYHLSVIALDASPHHASVTSLRAERIKKHFTVKSRKSQNGTKLLHGPTTITCQIFSSNTLTAVLESMIESSSCDNERAGSPLVLAGLHACGDLSVNMLRTFIECEQVKAIVCISCCYNLLSDEHFAKSDSCSFPMSKGGKLLGLALGRSARDLGCQSEERWRSFTKEAAIQNFELHAFRAAFQLILDKYYPSTLALTPAIGRQGKALRRRQLRRVLNSQLDGGERSIEFSAKGQCVKEPHLLTLECAEAEAANGHDRGSVVGVADCSCTTSGIKDVCGSSSKFCLFEEFSRAGLSRLGIGNTDHIDLLGIWKDVQPFIDLIGPYWALHAALGPLVETYLLLDRLLFLQEQGDGVEVKMVPLFDPLLSPRNVAIIALKK</sequence>
<dbReference type="InterPro" id="IPR052220">
    <property type="entry name" value="METTL25"/>
</dbReference>
<organism evidence="3 4">
    <name type="scientific">Spirodela intermedia</name>
    <name type="common">Intermediate duckweed</name>
    <dbReference type="NCBI Taxonomy" id="51605"/>
    <lineage>
        <taxon>Eukaryota</taxon>
        <taxon>Viridiplantae</taxon>
        <taxon>Streptophyta</taxon>
        <taxon>Embryophyta</taxon>
        <taxon>Tracheophyta</taxon>
        <taxon>Spermatophyta</taxon>
        <taxon>Magnoliopsida</taxon>
        <taxon>Liliopsida</taxon>
        <taxon>Araceae</taxon>
        <taxon>Lemnoideae</taxon>
        <taxon>Spirodela</taxon>
    </lineage>
</organism>
<dbReference type="PANTHER" id="PTHR12496:SF0">
    <property type="entry name" value="METHYLTRANSFERASE DOMAIN-CONTAINING PROTEIN"/>
    <property type="match status" value="1"/>
</dbReference>